<keyword evidence="8" id="KW-1185">Reference proteome</keyword>
<dbReference type="PROSITE" id="PS50850">
    <property type="entry name" value="MFS"/>
    <property type="match status" value="1"/>
</dbReference>
<dbReference type="InterPro" id="IPR011701">
    <property type="entry name" value="MFS"/>
</dbReference>
<evidence type="ECO:0000259" key="6">
    <source>
        <dbReference type="PROSITE" id="PS50850"/>
    </source>
</evidence>
<keyword evidence="2 5" id="KW-1133">Transmembrane helix</keyword>
<feature type="transmembrane region" description="Helical" evidence="5">
    <location>
        <begin position="201"/>
        <end position="221"/>
    </location>
</feature>
<name>A0ABW2J1Z8_9BURK</name>
<comment type="caution">
    <text evidence="7">The sequence shown here is derived from an EMBL/GenBank/DDBJ whole genome shotgun (WGS) entry which is preliminary data.</text>
</comment>
<feature type="compositionally biased region" description="Basic and acidic residues" evidence="4">
    <location>
        <begin position="411"/>
        <end position="422"/>
    </location>
</feature>
<dbReference type="PANTHER" id="PTHR23521:SF3">
    <property type="entry name" value="MFS TRANSPORTER"/>
    <property type="match status" value="1"/>
</dbReference>
<feature type="transmembrane region" description="Helical" evidence="5">
    <location>
        <begin position="156"/>
        <end position="180"/>
    </location>
</feature>
<feature type="transmembrane region" description="Helical" evidence="5">
    <location>
        <begin position="233"/>
        <end position="253"/>
    </location>
</feature>
<feature type="transmembrane region" description="Helical" evidence="5">
    <location>
        <begin position="12"/>
        <end position="35"/>
    </location>
</feature>
<dbReference type="Gene3D" id="1.20.1250.20">
    <property type="entry name" value="MFS general substrate transporter like domains"/>
    <property type="match status" value="2"/>
</dbReference>
<evidence type="ECO:0000256" key="5">
    <source>
        <dbReference type="SAM" id="Phobius"/>
    </source>
</evidence>
<evidence type="ECO:0000313" key="8">
    <source>
        <dbReference type="Proteomes" id="UP001596379"/>
    </source>
</evidence>
<evidence type="ECO:0000256" key="3">
    <source>
        <dbReference type="ARBA" id="ARBA00023136"/>
    </source>
</evidence>
<dbReference type="SUPFAM" id="SSF103473">
    <property type="entry name" value="MFS general substrate transporter"/>
    <property type="match status" value="1"/>
</dbReference>
<feature type="transmembrane region" description="Helical" evidence="5">
    <location>
        <begin position="265"/>
        <end position="284"/>
    </location>
</feature>
<feature type="transmembrane region" description="Helical" evidence="5">
    <location>
        <begin position="73"/>
        <end position="92"/>
    </location>
</feature>
<feature type="transmembrane region" description="Helical" evidence="5">
    <location>
        <begin position="356"/>
        <end position="375"/>
    </location>
</feature>
<keyword evidence="1 5" id="KW-0812">Transmembrane</keyword>
<keyword evidence="3 5" id="KW-0472">Membrane</keyword>
<evidence type="ECO:0000256" key="1">
    <source>
        <dbReference type="ARBA" id="ARBA00022692"/>
    </source>
</evidence>
<dbReference type="PANTHER" id="PTHR23521">
    <property type="entry name" value="TRANSPORTER MFS SUPERFAMILY"/>
    <property type="match status" value="1"/>
</dbReference>
<evidence type="ECO:0000256" key="4">
    <source>
        <dbReference type="SAM" id="MobiDB-lite"/>
    </source>
</evidence>
<proteinExistence type="predicted"/>
<dbReference type="CDD" id="cd17477">
    <property type="entry name" value="MFS_YcaD_like"/>
    <property type="match status" value="1"/>
</dbReference>
<dbReference type="Pfam" id="PF07690">
    <property type="entry name" value="MFS_1"/>
    <property type="match status" value="1"/>
</dbReference>
<dbReference type="InterPro" id="IPR020846">
    <property type="entry name" value="MFS_dom"/>
</dbReference>
<feature type="transmembrane region" description="Helical" evidence="5">
    <location>
        <begin position="98"/>
        <end position="119"/>
    </location>
</feature>
<reference evidence="8" key="1">
    <citation type="journal article" date="2019" name="Int. J. Syst. Evol. Microbiol.">
        <title>The Global Catalogue of Microorganisms (GCM) 10K type strain sequencing project: providing services to taxonomists for standard genome sequencing and annotation.</title>
        <authorList>
            <consortium name="The Broad Institute Genomics Platform"/>
            <consortium name="The Broad Institute Genome Sequencing Center for Infectious Disease"/>
            <person name="Wu L."/>
            <person name="Ma J."/>
        </authorList>
    </citation>
    <scope>NUCLEOTIDE SEQUENCE [LARGE SCALE GENOMIC DNA]</scope>
    <source>
        <strain evidence="8">CCUG 36956</strain>
    </source>
</reference>
<dbReference type="InterPro" id="IPR036259">
    <property type="entry name" value="MFS_trans_sf"/>
</dbReference>
<feature type="transmembrane region" description="Helical" evidence="5">
    <location>
        <begin position="290"/>
        <end position="310"/>
    </location>
</feature>
<organism evidence="7 8">
    <name type="scientific">Herminiimonas aquatilis</name>
    <dbReference type="NCBI Taxonomy" id="345342"/>
    <lineage>
        <taxon>Bacteria</taxon>
        <taxon>Pseudomonadati</taxon>
        <taxon>Pseudomonadota</taxon>
        <taxon>Betaproteobacteria</taxon>
        <taxon>Burkholderiales</taxon>
        <taxon>Oxalobacteraceae</taxon>
        <taxon>Herminiimonas</taxon>
    </lineage>
</organism>
<feature type="domain" description="Major facilitator superfamily (MFS) profile" evidence="6">
    <location>
        <begin position="195"/>
        <end position="422"/>
    </location>
</feature>
<dbReference type="EMBL" id="JBHTCC010000001">
    <property type="protein sequence ID" value="MFC7297368.1"/>
    <property type="molecule type" value="Genomic_DNA"/>
</dbReference>
<dbReference type="Proteomes" id="UP001596379">
    <property type="component" value="Unassembled WGS sequence"/>
</dbReference>
<feature type="transmembrane region" description="Helical" evidence="5">
    <location>
        <begin position="131"/>
        <end position="150"/>
    </location>
</feature>
<protein>
    <submittedName>
        <fullName evidence="7">MFS transporter</fullName>
    </submittedName>
</protein>
<feature type="transmembrane region" description="Helical" evidence="5">
    <location>
        <begin position="322"/>
        <end position="344"/>
    </location>
</feature>
<dbReference type="RefSeq" id="WP_382232528.1">
    <property type="nucleotide sequence ID" value="NZ_JBHTCC010000001.1"/>
</dbReference>
<dbReference type="InterPro" id="IPR047200">
    <property type="entry name" value="MFS_YcaD-like"/>
</dbReference>
<accession>A0ABW2J1Z8</accession>
<sequence length="422" mass="44627">MRGLLLPLSSLLSGAGVMVVGVGLLFSVLGLRAGLAEFSGMVTGLIMSAYFVGYVVGTIYCPALIRRIGHIRAFAAMASIASMMPILHALWIDPWFWGALRLTTGVCIVGLYIVIESWLNTLAPSQHRGKVFAIYMSVTFVALALGQWLILVGDKFGFVPFALVSVLFSFALLPITLTPISQPAAVERPHLGLRNLYQTSPLGVVGAVGSGLLNGAFYSLGAAYAQGVGFTDVGVATFMAATILGGAAFQWPVGHYSDRHDRRYVMLWVCIASASLALLGFAFSRASEEILILVGILYGGFVFTLYGLSVAHVNDLIDSSRLLEVTGGLLLVHGIGAALGPTIAGVIMDLLNPESLMLFFAVVLGALSIFTVLRIRAAPAVPESEKSGYVVMTGIAPAAMQVDTTEPSASNHEKGDDEKIQA</sequence>
<evidence type="ECO:0000313" key="7">
    <source>
        <dbReference type="EMBL" id="MFC7297368.1"/>
    </source>
</evidence>
<evidence type="ECO:0000256" key="2">
    <source>
        <dbReference type="ARBA" id="ARBA00022989"/>
    </source>
</evidence>
<gene>
    <name evidence="7" type="ORF">ACFQO0_02835</name>
</gene>
<feature type="transmembrane region" description="Helical" evidence="5">
    <location>
        <begin position="41"/>
        <end position="61"/>
    </location>
</feature>
<feature type="region of interest" description="Disordered" evidence="4">
    <location>
        <begin position="403"/>
        <end position="422"/>
    </location>
</feature>